<name>A0A7G5MX12_9FIRM</name>
<evidence type="ECO:0000256" key="1">
    <source>
        <dbReference type="ARBA" id="ARBA00023004"/>
    </source>
</evidence>
<proteinExistence type="predicted"/>
<keyword evidence="2" id="KW-0456">Lyase</keyword>
<feature type="domain" description="Phosphomevalonate dehydratase large subunit-like" evidence="3">
    <location>
        <begin position="4"/>
        <end position="419"/>
    </location>
</feature>
<dbReference type="PANTHER" id="PTHR36577:SF3">
    <property type="entry name" value="DUF521 DOMAIN PROTEIN (AFU_ORTHOLOGUE AFUA_6G00490)"/>
    <property type="match status" value="1"/>
</dbReference>
<dbReference type="Pfam" id="PF04412">
    <property type="entry name" value="AcnX"/>
    <property type="match status" value="1"/>
</dbReference>
<dbReference type="EMBL" id="CP039126">
    <property type="protein sequence ID" value="QMW79155.1"/>
    <property type="molecule type" value="Genomic_DNA"/>
</dbReference>
<evidence type="ECO:0000259" key="3">
    <source>
        <dbReference type="Pfam" id="PF04412"/>
    </source>
</evidence>
<evidence type="ECO:0000313" key="4">
    <source>
        <dbReference type="EMBL" id="QMW79155.1"/>
    </source>
</evidence>
<dbReference type="GO" id="GO:0016829">
    <property type="term" value="F:lyase activity"/>
    <property type="evidence" value="ECO:0007669"/>
    <property type="project" value="UniProtKB-KW"/>
</dbReference>
<accession>A0A7G5MX12</accession>
<dbReference type="InterPro" id="IPR007506">
    <property type="entry name" value="PMDh-L-like_dom"/>
</dbReference>
<dbReference type="AlphaFoldDB" id="A0A7G5MX12"/>
<organism evidence="4 5">
    <name type="scientific">Blautia producta</name>
    <dbReference type="NCBI Taxonomy" id="33035"/>
    <lineage>
        <taxon>Bacteria</taxon>
        <taxon>Bacillati</taxon>
        <taxon>Bacillota</taxon>
        <taxon>Clostridia</taxon>
        <taxon>Lachnospirales</taxon>
        <taxon>Lachnospiraceae</taxon>
        <taxon>Blautia</taxon>
    </lineage>
</organism>
<sequence>MQVIHLTKEEQDILDGKKGKLCQTALENIVRYAQVLGADRLCKVTKATVFCGSHNYLNVCKSKDFHEVFSRMNLARDERIVFDSVDKDCYVQSCVAASDQYDYQIFDQPKEEFDKNSYYLEESRKAGVTIAGSCSPYLMGWLPVRGEHFVTTESGVTIMGNSIWGACCNADGIEAAFWSAICGRTPYWGYHVKENRFGTHLIHVEAELNSPIEWEVLGKAMGKRLPLTGCTPVLTGNFEGVDFVKLKSFFTALAITTNCRMCHIVGITPEANTQEEAFMGHEVQEEFTLTQQDINLAYEELCSREDGSVDLVSLGCPHYDIHQIKEVADYICGKKVHDGVRFMVWTVYPIKAMADLNGYTKIIEDAGGTIQTSTCPVTIGDCFLKHYKGQAYDSLKQSGSVRSDGCAERVYYTDKYRCIDAAVSGVWKEEYRWRK</sequence>
<reference evidence="4 5" key="1">
    <citation type="submission" date="2019-04" db="EMBL/GenBank/DDBJ databases">
        <authorList>
            <person name="Schori C."/>
            <person name="Ahrens C."/>
        </authorList>
    </citation>
    <scope>NUCLEOTIDE SEQUENCE [LARGE SCALE GENOMIC DNA]</scope>
    <source>
        <strain evidence="4 5">DSM 2950</strain>
    </source>
</reference>
<protein>
    <submittedName>
        <fullName evidence="4">DUF521 domain-containing protein</fullName>
    </submittedName>
</protein>
<evidence type="ECO:0000256" key="2">
    <source>
        <dbReference type="ARBA" id="ARBA00023239"/>
    </source>
</evidence>
<dbReference type="PANTHER" id="PTHR36577">
    <property type="entry name" value="DUF521 DOMAIN PROTEIN (AFU_ORTHOLOGUE AFUA_6G00490)"/>
    <property type="match status" value="1"/>
</dbReference>
<evidence type="ECO:0000313" key="5">
    <source>
        <dbReference type="Proteomes" id="UP000515789"/>
    </source>
</evidence>
<dbReference type="Proteomes" id="UP000515789">
    <property type="component" value="Chromosome"/>
</dbReference>
<keyword evidence="1" id="KW-0408">Iron</keyword>
<gene>
    <name evidence="4" type="ORF">E5259_16980</name>
</gene>